<evidence type="ECO:0000259" key="5">
    <source>
        <dbReference type="PROSITE" id="PS51078"/>
    </source>
</evidence>
<proteinExistence type="predicted"/>
<dbReference type="PROSITE" id="PS51077">
    <property type="entry name" value="HTH_ICLR"/>
    <property type="match status" value="1"/>
</dbReference>
<dbReference type="Gene3D" id="3.30.450.40">
    <property type="match status" value="1"/>
</dbReference>
<accession>A0A2W2EID2</accession>
<evidence type="ECO:0000256" key="2">
    <source>
        <dbReference type="ARBA" id="ARBA00023125"/>
    </source>
</evidence>
<dbReference type="RefSeq" id="WP_111176348.1">
    <property type="nucleotide sequence ID" value="NZ_POUD01000011.1"/>
</dbReference>
<evidence type="ECO:0000256" key="1">
    <source>
        <dbReference type="ARBA" id="ARBA00023015"/>
    </source>
</evidence>
<protein>
    <submittedName>
        <fullName evidence="6">IclR family transcriptional regulator</fullName>
    </submittedName>
</protein>
<reference evidence="6 7" key="1">
    <citation type="submission" date="2018-01" db="EMBL/GenBank/DDBJ databases">
        <title>Draft genome sequence of Nonomuraea sp. KC333.</title>
        <authorList>
            <person name="Sahin N."/>
            <person name="Saygin H."/>
            <person name="Ay H."/>
        </authorList>
    </citation>
    <scope>NUCLEOTIDE SEQUENCE [LARGE SCALE GENOMIC DNA]</scope>
    <source>
        <strain evidence="6 7">KC333</strain>
    </source>
</reference>
<dbReference type="Pfam" id="PF01614">
    <property type="entry name" value="IclR_C"/>
    <property type="match status" value="1"/>
</dbReference>
<keyword evidence="7" id="KW-1185">Reference proteome</keyword>
<dbReference type="InterPro" id="IPR050707">
    <property type="entry name" value="HTH_MetabolicPath_Reg"/>
</dbReference>
<dbReference type="InterPro" id="IPR036390">
    <property type="entry name" value="WH_DNA-bd_sf"/>
</dbReference>
<keyword evidence="3" id="KW-0804">Transcription</keyword>
<keyword evidence="1" id="KW-0805">Transcription regulation</keyword>
<feature type="domain" description="IclR-ED" evidence="5">
    <location>
        <begin position="75"/>
        <end position="261"/>
    </location>
</feature>
<evidence type="ECO:0000313" key="6">
    <source>
        <dbReference type="EMBL" id="PZG22083.1"/>
    </source>
</evidence>
<dbReference type="PANTHER" id="PTHR30136:SF24">
    <property type="entry name" value="HTH-TYPE TRANSCRIPTIONAL REPRESSOR ALLR"/>
    <property type="match status" value="1"/>
</dbReference>
<dbReference type="AlphaFoldDB" id="A0A2W2EID2"/>
<evidence type="ECO:0000259" key="4">
    <source>
        <dbReference type="PROSITE" id="PS51077"/>
    </source>
</evidence>
<dbReference type="SUPFAM" id="SSF46785">
    <property type="entry name" value="Winged helix' DNA-binding domain"/>
    <property type="match status" value="1"/>
</dbReference>
<dbReference type="PROSITE" id="PS51078">
    <property type="entry name" value="ICLR_ED"/>
    <property type="match status" value="1"/>
</dbReference>
<dbReference type="InterPro" id="IPR005471">
    <property type="entry name" value="Tscrpt_reg_IclR_N"/>
</dbReference>
<dbReference type="InterPro" id="IPR029016">
    <property type="entry name" value="GAF-like_dom_sf"/>
</dbReference>
<dbReference type="SMART" id="SM00346">
    <property type="entry name" value="HTH_ICLR"/>
    <property type="match status" value="1"/>
</dbReference>
<dbReference type="InterPro" id="IPR036388">
    <property type="entry name" value="WH-like_DNA-bd_sf"/>
</dbReference>
<comment type="caution">
    <text evidence="6">The sequence shown here is derived from an EMBL/GenBank/DDBJ whole genome shotgun (WGS) entry which is preliminary data.</text>
</comment>
<dbReference type="SUPFAM" id="SSF55781">
    <property type="entry name" value="GAF domain-like"/>
    <property type="match status" value="1"/>
</dbReference>
<keyword evidence="2" id="KW-0238">DNA-binding</keyword>
<dbReference type="OrthoDB" id="5242615at2"/>
<dbReference type="Gene3D" id="1.10.10.10">
    <property type="entry name" value="Winged helix-like DNA-binding domain superfamily/Winged helix DNA-binding domain"/>
    <property type="match status" value="1"/>
</dbReference>
<organism evidence="6 7">
    <name type="scientific">Nonomuraea aridisoli</name>
    <dbReference type="NCBI Taxonomy" id="2070368"/>
    <lineage>
        <taxon>Bacteria</taxon>
        <taxon>Bacillati</taxon>
        <taxon>Actinomycetota</taxon>
        <taxon>Actinomycetes</taxon>
        <taxon>Streptosporangiales</taxon>
        <taxon>Streptosporangiaceae</taxon>
        <taxon>Nonomuraea</taxon>
    </lineage>
</organism>
<dbReference type="PANTHER" id="PTHR30136">
    <property type="entry name" value="HELIX-TURN-HELIX TRANSCRIPTIONAL REGULATOR, ICLR FAMILY"/>
    <property type="match status" value="1"/>
</dbReference>
<dbReference type="Pfam" id="PF09339">
    <property type="entry name" value="HTH_IclR"/>
    <property type="match status" value="1"/>
</dbReference>
<name>A0A2W2EID2_9ACTN</name>
<dbReference type="Proteomes" id="UP000249304">
    <property type="component" value="Unassembled WGS sequence"/>
</dbReference>
<feature type="domain" description="HTH iclR-type" evidence="4">
    <location>
        <begin position="13"/>
        <end position="74"/>
    </location>
</feature>
<dbReference type="GO" id="GO:0003700">
    <property type="term" value="F:DNA-binding transcription factor activity"/>
    <property type="evidence" value="ECO:0007669"/>
    <property type="project" value="TreeGrafter"/>
</dbReference>
<evidence type="ECO:0000256" key="3">
    <source>
        <dbReference type="ARBA" id="ARBA00023163"/>
    </source>
</evidence>
<gene>
    <name evidence="6" type="ORF">C1J01_04730</name>
</gene>
<sequence>MTEPFTADDDGVLQTLVRGLDVLRTVADMDGQATARTLSQRLGLSLSRCYHILRTLKATGHITRLPGGKLGIGPGGAALGRRLHAGLEPPPELSAVLTRLHLRTRETAYVSGWVNGDITLLRFVSAERAPGIGGLDVGYTGDVHARASCRAVLAHLPPEQADAVLRGDRLRRLTPRTQCDPDLLHADLTAIRRRGHAVDLEEFRPGLCCASAPYFDRDGRPAGSYTVSAPAARFGRSQRDLVAAVQEAAAVATNLIAGRGPGRPAGVTPERRTRAG</sequence>
<dbReference type="EMBL" id="POUD01000011">
    <property type="protein sequence ID" value="PZG22083.1"/>
    <property type="molecule type" value="Genomic_DNA"/>
</dbReference>
<dbReference type="GO" id="GO:0045892">
    <property type="term" value="P:negative regulation of DNA-templated transcription"/>
    <property type="evidence" value="ECO:0007669"/>
    <property type="project" value="TreeGrafter"/>
</dbReference>
<dbReference type="InterPro" id="IPR014757">
    <property type="entry name" value="Tscrpt_reg_IclR_C"/>
</dbReference>
<evidence type="ECO:0000313" key="7">
    <source>
        <dbReference type="Proteomes" id="UP000249304"/>
    </source>
</evidence>
<dbReference type="GO" id="GO:0003677">
    <property type="term" value="F:DNA binding"/>
    <property type="evidence" value="ECO:0007669"/>
    <property type="project" value="UniProtKB-KW"/>
</dbReference>